<proteinExistence type="predicted"/>
<reference evidence="1" key="1">
    <citation type="journal article" date="2020" name="Nature">
        <title>Giant virus diversity and host interactions through global metagenomics.</title>
        <authorList>
            <person name="Schulz F."/>
            <person name="Roux S."/>
            <person name="Paez-Espino D."/>
            <person name="Jungbluth S."/>
            <person name="Walsh D.A."/>
            <person name="Denef V.J."/>
            <person name="McMahon K.D."/>
            <person name="Konstantinidis K.T."/>
            <person name="Eloe-Fadrosh E.A."/>
            <person name="Kyrpides N.C."/>
            <person name="Woyke T."/>
        </authorList>
    </citation>
    <scope>NUCLEOTIDE SEQUENCE</scope>
    <source>
        <strain evidence="1">GVMAG-M-3300023179-132</strain>
    </source>
</reference>
<organism evidence="1">
    <name type="scientific">viral metagenome</name>
    <dbReference type="NCBI Taxonomy" id="1070528"/>
    <lineage>
        <taxon>unclassified sequences</taxon>
        <taxon>metagenomes</taxon>
        <taxon>organismal metagenomes</taxon>
    </lineage>
</organism>
<sequence length="80" mass="9488">MTRINRPRIQYNPVFRDSSSNHPFEDIFLYDADKTNSNYSVQQSIDKTDTSYQENNENDGCFYSFNKIIIKIVSYFIDSK</sequence>
<dbReference type="AlphaFoldDB" id="A0A6C0E637"/>
<name>A0A6C0E637_9ZZZZ</name>
<protein>
    <submittedName>
        <fullName evidence="1">Uncharacterized protein</fullName>
    </submittedName>
</protein>
<evidence type="ECO:0000313" key="1">
    <source>
        <dbReference type="EMBL" id="QHT24030.1"/>
    </source>
</evidence>
<accession>A0A6C0E637</accession>
<dbReference type="EMBL" id="MN739736">
    <property type="protein sequence ID" value="QHT24030.1"/>
    <property type="molecule type" value="Genomic_DNA"/>
</dbReference>